<comment type="similarity">
    <text evidence="1 2">Belongs to the anti-sigma-factor antagonist family.</text>
</comment>
<dbReference type="AlphaFoldDB" id="A0A6G9XXN5"/>
<evidence type="ECO:0000313" key="5">
    <source>
        <dbReference type="EMBL" id="QIS05699.1"/>
    </source>
</evidence>
<protein>
    <recommendedName>
        <fullName evidence="2">Anti-sigma factor antagonist</fullName>
    </recommendedName>
</protein>
<dbReference type="InterPro" id="IPR003658">
    <property type="entry name" value="Anti-sigma_ant"/>
</dbReference>
<dbReference type="CDD" id="cd07043">
    <property type="entry name" value="STAS_anti-anti-sigma_factors"/>
    <property type="match status" value="1"/>
</dbReference>
<dbReference type="Pfam" id="PF01740">
    <property type="entry name" value="STAS"/>
    <property type="match status" value="1"/>
</dbReference>
<evidence type="ECO:0000256" key="2">
    <source>
        <dbReference type="RuleBase" id="RU003749"/>
    </source>
</evidence>
<evidence type="ECO:0000256" key="1">
    <source>
        <dbReference type="ARBA" id="ARBA00009013"/>
    </source>
</evidence>
<feature type="domain" description="STAS" evidence="4">
    <location>
        <begin position="47"/>
        <end position="156"/>
    </location>
</feature>
<dbReference type="InterPro" id="IPR036513">
    <property type="entry name" value="STAS_dom_sf"/>
</dbReference>
<name>A0A6G9XXN5_NOCBR</name>
<gene>
    <name evidence="5" type="ORF">F5X71_28350</name>
</gene>
<dbReference type="Gene3D" id="3.30.750.24">
    <property type="entry name" value="STAS domain"/>
    <property type="match status" value="1"/>
</dbReference>
<sequence length="164" mass="17941">MCRASLGRQVRPATATGRGVVPMSSSDDARAAAAPPDRSAEVADLLRFSVFRPRPDIAMMMVYGQIDLWTAPSFREQLARLISARSTLIVIDLSPVTFLSAAGLRVLFDAQMHLEKTCRRMVLITRARCVDRPIEVTGLAPSFHRVPSLDAVLADRGVGYEETA</sequence>
<dbReference type="PROSITE" id="PS50801">
    <property type="entry name" value="STAS"/>
    <property type="match status" value="1"/>
</dbReference>
<dbReference type="Proteomes" id="UP000501705">
    <property type="component" value="Chromosome"/>
</dbReference>
<dbReference type="NCBIfam" id="TIGR00377">
    <property type="entry name" value="ant_ant_sig"/>
    <property type="match status" value="1"/>
</dbReference>
<proteinExistence type="inferred from homology"/>
<dbReference type="SUPFAM" id="SSF52091">
    <property type="entry name" value="SpoIIaa-like"/>
    <property type="match status" value="1"/>
</dbReference>
<organism evidence="5 6">
    <name type="scientific">Nocardia brasiliensis</name>
    <dbReference type="NCBI Taxonomy" id="37326"/>
    <lineage>
        <taxon>Bacteria</taxon>
        <taxon>Bacillati</taxon>
        <taxon>Actinomycetota</taxon>
        <taxon>Actinomycetes</taxon>
        <taxon>Mycobacteriales</taxon>
        <taxon>Nocardiaceae</taxon>
        <taxon>Nocardia</taxon>
    </lineage>
</organism>
<feature type="region of interest" description="Disordered" evidence="3">
    <location>
        <begin position="17"/>
        <end position="36"/>
    </location>
</feature>
<dbReference type="PANTHER" id="PTHR33495">
    <property type="entry name" value="ANTI-SIGMA FACTOR ANTAGONIST TM_1081-RELATED-RELATED"/>
    <property type="match status" value="1"/>
</dbReference>
<accession>A0A6G9XXN5</accession>
<dbReference type="GO" id="GO:0043856">
    <property type="term" value="F:anti-sigma factor antagonist activity"/>
    <property type="evidence" value="ECO:0007669"/>
    <property type="project" value="InterPro"/>
</dbReference>
<dbReference type="PANTHER" id="PTHR33495:SF2">
    <property type="entry name" value="ANTI-SIGMA FACTOR ANTAGONIST TM_1081-RELATED"/>
    <property type="match status" value="1"/>
</dbReference>
<evidence type="ECO:0000259" key="4">
    <source>
        <dbReference type="PROSITE" id="PS50801"/>
    </source>
</evidence>
<dbReference type="InterPro" id="IPR002645">
    <property type="entry name" value="STAS_dom"/>
</dbReference>
<dbReference type="EMBL" id="CP046171">
    <property type="protein sequence ID" value="QIS05699.1"/>
    <property type="molecule type" value="Genomic_DNA"/>
</dbReference>
<evidence type="ECO:0000256" key="3">
    <source>
        <dbReference type="SAM" id="MobiDB-lite"/>
    </source>
</evidence>
<evidence type="ECO:0000313" key="6">
    <source>
        <dbReference type="Proteomes" id="UP000501705"/>
    </source>
</evidence>
<reference evidence="5 6" key="1">
    <citation type="journal article" date="2019" name="ACS Chem. Biol.">
        <title>Identification and Mobilization of a Cryptic Antibiotic Biosynthesis Gene Locus from a Human-Pathogenic Nocardia Isolate.</title>
        <authorList>
            <person name="Herisse M."/>
            <person name="Ishida K."/>
            <person name="Porter J.L."/>
            <person name="Howden B."/>
            <person name="Hertweck C."/>
            <person name="Stinear T.P."/>
            <person name="Pidot S.J."/>
        </authorList>
    </citation>
    <scope>NUCLEOTIDE SEQUENCE [LARGE SCALE GENOMIC DNA]</scope>
    <source>
        <strain evidence="5 6">AUSMDU00024985</strain>
    </source>
</reference>